<dbReference type="RefSeq" id="WP_167268488.1">
    <property type="nucleotide sequence ID" value="NZ_JAASQJ010000001.1"/>
</dbReference>
<comment type="caution">
    <text evidence="2">The sequence shown here is derived from an EMBL/GenBank/DDBJ whole genome shotgun (WGS) entry which is preliminary data.</text>
</comment>
<gene>
    <name evidence="2" type="ORF">FHS68_001452</name>
</gene>
<evidence type="ECO:0000256" key="1">
    <source>
        <dbReference type="SAM" id="Phobius"/>
    </source>
</evidence>
<dbReference type="EMBL" id="JAASQJ010000001">
    <property type="protein sequence ID" value="NIJ52296.1"/>
    <property type="molecule type" value="Genomic_DNA"/>
</dbReference>
<protein>
    <recommendedName>
        <fullName evidence="4">Anti-sigma factor</fullName>
    </recommendedName>
</protein>
<feature type="transmembrane region" description="Helical" evidence="1">
    <location>
        <begin position="88"/>
        <end position="106"/>
    </location>
</feature>
<keyword evidence="1" id="KW-1133">Transmembrane helix</keyword>
<evidence type="ECO:0000313" key="3">
    <source>
        <dbReference type="Proteomes" id="UP001179181"/>
    </source>
</evidence>
<reference evidence="2 3" key="1">
    <citation type="submission" date="2020-03" db="EMBL/GenBank/DDBJ databases">
        <title>Genomic Encyclopedia of Type Strains, Phase IV (KMG-IV): sequencing the most valuable type-strain genomes for metagenomic binning, comparative biology and taxonomic classification.</title>
        <authorList>
            <person name="Goeker M."/>
        </authorList>
    </citation>
    <scope>NUCLEOTIDE SEQUENCE [LARGE SCALE GENOMIC DNA]</scope>
    <source>
        <strain evidence="2 3">DSM 102865</strain>
    </source>
</reference>
<dbReference type="Proteomes" id="UP001179181">
    <property type="component" value="Unassembled WGS sequence"/>
</dbReference>
<organism evidence="2 3">
    <name type="scientific">Dyadobacter arcticus</name>
    <dbReference type="NCBI Taxonomy" id="1078754"/>
    <lineage>
        <taxon>Bacteria</taxon>
        <taxon>Pseudomonadati</taxon>
        <taxon>Bacteroidota</taxon>
        <taxon>Cytophagia</taxon>
        <taxon>Cytophagales</taxon>
        <taxon>Spirosomataceae</taxon>
        <taxon>Dyadobacter</taxon>
    </lineage>
</organism>
<name>A0ABX0UMJ3_9BACT</name>
<keyword evidence="1" id="KW-0472">Membrane</keyword>
<evidence type="ECO:0008006" key="4">
    <source>
        <dbReference type="Google" id="ProtNLM"/>
    </source>
</evidence>
<proteinExistence type="predicted"/>
<sequence>MTSQEKDDVIHRVLFGTATTEDQTLFDLWMTTDSEFKETFEFRKHLGGQLRLKKRDELKLTFEQIRQEMDRGESLQDDLRVIPLWKRGWVVAAASVVLLLGVFVVFRNSFTPDHRASISAADTTIVPKDSLRLKAHKMHIASDSKKPDVPKPDHRFQMKELSLYETNDVSLGFGKNEKSANVVPVLFFPGKQWQYEFEDTLKIYIPKTEWGRQWILIYNQSEDQYWLGDRKEKFSVIKGLEGLRSLNKPIQN</sequence>
<keyword evidence="1" id="KW-0812">Transmembrane</keyword>
<keyword evidence="3" id="KW-1185">Reference proteome</keyword>
<accession>A0ABX0UMJ3</accession>
<evidence type="ECO:0000313" key="2">
    <source>
        <dbReference type="EMBL" id="NIJ52296.1"/>
    </source>
</evidence>